<dbReference type="AlphaFoldDB" id="A0A8J3NA22"/>
<dbReference type="InterPro" id="IPR051266">
    <property type="entry name" value="CLCR"/>
</dbReference>
<dbReference type="PANTHER" id="PTHR10579">
    <property type="entry name" value="CALCIUM-ACTIVATED CHLORIDE CHANNEL REGULATOR"/>
    <property type="match status" value="1"/>
</dbReference>
<dbReference type="SUPFAM" id="SSF53300">
    <property type="entry name" value="vWA-like"/>
    <property type="match status" value="1"/>
</dbReference>
<dbReference type="InterPro" id="IPR036465">
    <property type="entry name" value="vWFA_dom_sf"/>
</dbReference>
<reference evidence="2" key="1">
    <citation type="submission" date="2020-10" db="EMBL/GenBank/DDBJ databases">
        <title>Taxonomic study of unclassified bacteria belonging to the class Ktedonobacteria.</title>
        <authorList>
            <person name="Yabe S."/>
            <person name="Wang C.M."/>
            <person name="Zheng Y."/>
            <person name="Sakai Y."/>
            <person name="Cavaletti L."/>
            <person name="Monciardini P."/>
            <person name="Donadio S."/>
        </authorList>
    </citation>
    <scope>NUCLEOTIDE SEQUENCE</scope>
    <source>
        <strain evidence="2">ID150040</strain>
    </source>
</reference>
<dbReference type="InterPro" id="IPR002035">
    <property type="entry name" value="VWF_A"/>
</dbReference>
<dbReference type="Proteomes" id="UP000597444">
    <property type="component" value="Unassembled WGS sequence"/>
</dbReference>
<comment type="caution">
    <text evidence="2">The sequence shown here is derived from an EMBL/GenBank/DDBJ whole genome shotgun (WGS) entry which is preliminary data.</text>
</comment>
<evidence type="ECO:0000259" key="1">
    <source>
        <dbReference type="PROSITE" id="PS50234"/>
    </source>
</evidence>
<feature type="domain" description="VWFA" evidence="1">
    <location>
        <begin position="42"/>
        <end position="221"/>
    </location>
</feature>
<dbReference type="EMBL" id="BNJK01000002">
    <property type="protein sequence ID" value="GHO99932.1"/>
    <property type="molecule type" value="Genomic_DNA"/>
</dbReference>
<evidence type="ECO:0000313" key="3">
    <source>
        <dbReference type="Proteomes" id="UP000597444"/>
    </source>
</evidence>
<keyword evidence="3" id="KW-1185">Reference proteome</keyword>
<evidence type="ECO:0000313" key="2">
    <source>
        <dbReference type="EMBL" id="GHO99932.1"/>
    </source>
</evidence>
<dbReference type="RefSeq" id="WP_220210538.1">
    <property type="nucleotide sequence ID" value="NZ_BNJK01000002.1"/>
</dbReference>
<organism evidence="2 3">
    <name type="scientific">Reticulibacter mediterranei</name>
    <dbReference type="NCBI Taxonomy" id="2778369"/>
    <lineage>
        <taxon>Bacteria</taxon>
        <taxon>Bacillati</taxon>
        <taxon>Chloroflexota</taxon>
        <taxon>Ktedonobacteria</taxon>
        <taxon>Ktedonobacterales</taxon>
        <taxon>Reticulibacteraceae</taxon>
        <taxon>Reticulibacter</taxon>
    </lineage>
</organism>
<sequence length="623" mass="67760">MQTHFTLNPSALPVGHPATVDLLITLRPQPSAGPRAPRRPLNLSLVIDRSGSMAGRSLKQALNAAETLVEQLGPDDVLSLVVYDDKVETILAPSNVTDKQAIREMIRKVRAGGTTNLSGGWLKGCEHVLARRGAEMIHRVLLLTDGQANVGVVDPKVLIATARQKADDGVVTTTLGFGAHFNEDLLIGMAQAAGGNFYFIQAPDDAEEVFRIEIESLASVVAQNLAVTIAPVPNSGVQIHNLYSNYRVETQPGATMLSMGDVYENEDKLLALQLTIPAQTDISPGIPLLAVSYRYEAVANSIIKSFASTEPLMVSMPVVTIEEAMAAAPAIDLVLQISRIRIAKAKDTAIELADSGDVTKAVQTLRQISAELRQQGLDEHFEIAEEIAQLEHFVERLERRQFDSASRKEMRDQSYQARMRSRTDLSLRGTAGGSAADLDTTAAVNEGVELVCSREGGKLRMRVTSEGYDQSLNIQFPRTIREEGVHYVVDTLQLSANGTFYRAVGNIRRLALPGQEHLYKGTSRFGSTAVRRSSPPQASKVSARTAADLETTTNADDGVLVQCIREGSKLRARVVSDGYDPNYNMRFPRDIREAGVLYVVDQVIETASGGSYIACGKIRRLIQ</sequence>
<dbReference type="Pfam" id="PF00092">
    <property type="entry name" value="VWA"/>
    <property type="match status" value="1"/>
</dbReference>
<accession>A0A8J3NA22</accession>
<dbReference type="SMART" id="SM00327">
    <property type="entry name" value="VWA"/>
    <property type="match status" value="1"/>
</dbReference>
<dbReference type="PANTHER" id="PTHR10579:SF43">
    <property type="entry name" value="ZINC FINGER (C3HC4-TYPE RING FINGER) FAMILY PROTEIN"/>
    <property type="match status" value="1"/>
</dbReference>
<dbReference type="Gene3D" id="3.40.50.410">
    <property type="entry name" value="von Willebrand factor, type A domain"/>
    <property type="match status" value="1"/>
</dbReference>
<dbReference type="PROSITE" id="PS50234">
    <property type="entry name" value="VWFA"/>
    <property type="match status" value="1"/>
</dbReference>
<gene>
    <name evidence="2" type="ORF">KSF_099800</name>
</gene>
<proteinExistence type="predicted"/>
<name>A0A8J3NA22_9CHLR</name>
<protein>
    <recommendedName>
        <fullName evidence="1">VWFA domain-containing protein</fullName>
    </recommendedName>
</protein>